<evidence type="ECO:0000256" key="2">
    <source>
        <dbReference type="ARBA" id="ARBA00006275"/>
    </source>
</evidence>
<evidence type="ECO:0000259" key="6">
    <source>
        <dbReference type="Pfam" id="PF07980"/>
    </source>
</evidence>
<keyword evidence="9" id="KW-1185">Reference proteome</keyword>
<dbReference type="STRING" id="1484053.SAMN05444274_10264"/>
<reference evidence="8 9" key="1">
    <citation type="submission" date="2016-11" db="EMBL/GenBank/DDBJ databases">
        <authorList>
            <person name="Jaros S."/>
            <person name="Januszkiewicz K."/>
            <person name="Wedrychowicz H."/>
        </authorList>
    </citation>
    <scope>NUCLEOTIDE SEQUENCE [LARGE SCALE GENOMIC DNA]</scope>
    <source>
        <strain evidence="8 9">DSM 26910</strain>
    </source>
</reference>
<accession>A0A1M4VDJ2</accession>
<dbReference type="RefSeq" id="WP_072999035.1">
    <property type="nucleotide sequence ID" value="NZ_FQUM01000002.1"/>
</dbReference>
<evidence type="ECO:0000313" key="9">
    <source>
        <dbReference type="Proteomes" id="UP000184164"/>
    </source>
</evidence>
<dbReference type="Proteomes" id="UP000184164">
    <property type="component" value="Unassembled WGS sequence"/>
</dbReference>
<keyword evidence="3" id="KW-0732">Signal</keyword>
<evidence type="ECO:0000256" key="4">
    <source>
        <dbReference type="ARBA" id="ARBA00023136"/>
    </source>
</evidence>
<sequence length="537" mass="61601">MKKFNIVVFILFISILTGCMDDFLERNPYGTIDENTFFTKAEHADLAAMACYKNLQKLNGHWADAQLELGMTGDFSSAGFKDAQPFYVGSFNPNESNVVKGIWKRAYEGIAVCNNNIAGVTNMDESIIDAEDKNQYLAEMRFIRAFWYFRLVQFYGDVPLRLEPVTDPTNDDVVQMAATSKEKVLTDLVIPDLTFAAKNLPEKWNDAYYNRATVGAAEAYLLEVNVYLGNYDEAITAGQEVLKQGYSLIENPGNVLRVDYEASPEIIFSVAFGNGVETYREYYFGTKEDLGEDGRIMRGDTYSGDYFYPSEEFVDFFQTIDGKSVEEGSEYYDENVTWKNRDPRFDCTFFTEMDEITTTTGEVFQWNPEWLVNKPTGFDIQKRGVWYGDNTWNKRTDIHLMRLPRVYLLMAEAYAQKNDFVNAAKYVEQVRSRARRFALDNSSKYVPEGLAPEQVLPAPAIASVEDAMAAINYEARVEFFAEDCIRYFDLKRWGKLSEEWSRVGNFLWNDKLYNLPIPSDELNANEKITQNHTGWGN</sequence>
<keyword evidence="5" id="KW-0998">Cell outer membrane</keyword>
<feature type="domain" description="RagB/SusD" evidence="6">
    <location>
        <begin position="264"/>
        <end position="535"/>
    </location>
</feature>
<dbReference type="InterPro" id="IPR011990">
    <property type="entry name" value="TPR-like_helical_dom_sf"/>
</dbReference>
<evidence type="ECO:0000313" key="8">
    <source>
        <dbReference type="EMBL" id="SHE66910.1"/>
    </source>
</evidence>
<dbReference type="InterPro" id="IPR012944">
    <property type="entry name" value="SusD_RagB_dom"/>
</dbReference>
<dbReference type="OrthoDB" id="727588at2"/>
<evidence type="ECO:0000256" key="1">
    <source>
        <dbReference type="ARBA" id="ARBA00004442"/>
    </source>
</evidence>
<feature type="domain" description="SusD-like N-terminal" evidence="7">
    <location>
        <begin position="22"/>
        <end position="221"/>
    </location>
</feature>
<dbReference type="EMBL" id="FQUM01000002">
    <property type="protein sequence ID" value="SHE66910.1"/>
    <property type="molecule type" value="Genomic_DNA"/>
</dbReference>
<name>A0A1M4VDJ2_9BACT</name>
<keyword evidence="4" id="KW-0472">Membrane</keyword>
<dbReference type="GO" id="GO:0009279">
    <property type="term" value="C:cell outer membrane"/>
    <property type="evidence" value="ECO:0007669"/>
    <property type="project" value="UniProtKB-SubCell"/>
</dbReference>
<dbReference type="SUPFAM" id="SSF48452">
    <property type="entry name" value="TPR-like"/>
    <property type="match status" value="1"/>
</dbReference>
<dbReference type="Gene3D" id="1.25.40.390">
    <property type="match status" value="1"/>
</dbReference>
<evidence type="ECO:0000256" key="3">
    <source>
        <dbReference type="ARBA" id="ARBA00022729"/>
    </source>
</evidence>
<dbReference type="InterPro" id="IPR033985">
    <property type="entry name" value="SusD-like_N"/>
</dbReference>
<comment type="similarity">
    <text evidence="2">Belongs to the SusD family.</text>
</comment>
<dbReference type="AlphaFoldDB" id="A0A1M4VDJ2"/>
<evidence type="ECO:0000259" key="7">
    <source>
        <dbReference type="Pfam" id="PF14322"/>
    </source>
</evidence>
<dbReference type="Pfam" id="PF07980">
    <property type="entry name" value="SusD_RagB"/>
    <property type="match status" value="1"/>
</dbReference>
<dbReference type="Pfam" id="PF14322">
    <property type="entry name" value="SusD-like_3"/>
    <property type="match status" value="1"/>
</dbReference>
<comment type="subcellular location">
    <subcellularLocation>
        <location evidence="1">Cell outer membrane</location>
    </subcellularLocation>
</comment>
<evidence type="ECO:0000256" key="5">
    <source>
        <dbReference type="ARBA" id="ARBA00023237"/>
    </source>
</evidence>
<proteinExistence type="inferred from homology"/>
<dbReference type="PROSITE" id="PS51257">
    <property type="entry name" value="PROKAR_LIPOPROTEIN"/>
    <property type="match status" value="1"/>
</dbReference>
<organism evidence="8 9">
    <name type="scientific">Mariniphaga anaerophila</name>
    <dbReference type="NCBI Taxonomy" id="1484053"/>
    <lineage>
        <taxon>Bacteria</taxon>
        <taxon>Pseudomonadati</taxon>
        <taxon>Bacteroidota</taxon>
        <taxon>Bacteroidia</taxon>
        <taxon>Marinilabiliales</taxon>
        <taxon>Prolixibacteraceae</taxon>
        <taxon>Mariniphaga</taxon>
    </lineage>
</organism>
<protein>
    <submittedName>
        <fullName evidence="8">Starch-binding associating with outer membrane</fullName>
    </submittedName>
</protein>
<gene>
    <name evidence="8" type="ORF">SAMN05444274_10264</name>
</gene>